<evidence type="ECO:0000313" key="1">
    <source>
        <dbReference type="EMBL" id="KAF7684249.1"/>
    </source>
</evidence>
<accession>A0ABQ7I1B2</accession>
<evidence type="ECO:0000313" key="2">
    <source>
        <dbReference type="Proteomes" id="UP001516464"/>
    </source>
</evidence>
<protein>
    <recommendedName>
        <fullName evidence="3">Zonadhesin</fullName>
    </recommendedName>
</protein>
<dbReference type="EMBL" id="SBIQ01000021">
    <property type="protein sequence ID" value="KAF7684249.1"/>
    <property type="molecule type" value="Genomic_DNA"/>
</dbReference>
<evidence type="ECO:0008006" key="3">
    <source>
        <dbReference type="Google" id="ProtNLM"/>
    </source>
</evidence>
<name>A0ABQ7I1B2_9MICR</name>
<comment type="caution">
    <text evidence="1">The sequence shown here is derived from an EMBL/GenBank/DDBJ whole genome shotgun (WGS) entry which is preliminary data.</text>
</comment>
<keyword evidence="2" id="KW-1185">Reference proteome</keyword>
<organism evidence="1 2">
    <name type="scientific">Astathelohania contejeani</name>
    <dbReference type="NCBI Taxonomy" id="164912"/>
    <lineage>
        <taxon>Eukaryota</taxon>
        <taxon>Fungi</taxon>
        <taxon>Fungi incertae sedis</taxon>
        <taxon>Microsporidia</taxon>
        <taxon>Astathelohaniidae</taxon>
        <taxon>Astathelohania</taxon>
    </lineage>
</organism>
<gene>
    <name evidence="1" type="ORF">TCON_0547</name>
</gene>
<reference evidence="1 2" key="1">
    <citation type="submission" date="2019-01" db="EMBL/GenBank/DDBJ databases">
        <title>Genomes sequencing and comparative genomics of infectious freshwater microsporidia, Cucumispora dikerogammari and Thelohania contejeani.</title>
        <authorList>
            <person name="Cormier A."/>
            <person name="Giraud I."/>
            <person name="Wattier R."/>
            <person name="Teixeira M."/>
            <person name="Grandjean F."/>
            <person name="Rigaud T."/>
            <person name="Cordaux R."/>
        </authorList>
    </citation>
    <scope>NUCLEOTIDE SEQUENCE [LARGE SCALE GENOMIC DNA]</scope>
    <source>
        <strain evidence="1">T1</strain>
        <tissue evidence="1">Spores</tissue>
    </source>
</reference>
<proteinExistence type="predicted"/>
<sequence length="539" mass="59875">MTIFHLIPAIMSVISNRPYTTNDLLQRCTQYKIKTEDCMGSVYLPKKEFDDYIESFHLPVFKDPSCATNMCYVVVYKDPGHVVVDPNPEEKIKKITEIKNTSTSIQQAVTEIITKTITLPASITTETTTKDVTTKEKSMIIQSTPSTESASTNISTIIITTTDISTLASLTTVIDSITLSTTVTDSITLSTTITDAVTLTSFKTITDSETLVKTITNSATLTRTIIDSTTVKDSITVKDTAIHTSTKILTSDAQLISPISENMINPDIITQKITSDTSSSILTSTIPPSISPTIITVTRYIPKTTTVEVPVTLYREFTTTSIKDNPITNYKITTITETTTLTKSSTLTEIFSSIVTSKILTPSISTVTIKETTTFSKPDSVKTITLSPEKLVSPIKELEKEYNEPEKNTVIENEDKKEKDEIINKTDTIEKDESKELVGLLKQLLKSEEKEVSVSTYTKFLTTTATALKTTTEKEIKTIKKTRTLYKTRTKLGDKTPTSTVVNTIYAYKNNLKCTNPNRKRKTTDKCYDEVISTVYVYE</sequence>
<dbReference type="Proteomes" id="UP001516464">
    <property type="component" value="Unassembled WGS sequence"/>
</dbReference>